<dbReference type="Proteomes" id="UP000266915">
    <property type="component" value="Unassembled WGS sequence"/>
</dbReference>
<keyword evidence="3" id="KW-0472">Membrane</keyword>
<evidence type="ECO:0000313" key="7">
    <source>
        <dbReference type="EMBL" id="ROR82758.1"/>
    </source>
</evidence>
<evidence type="ECO:0000256" key="5">
    <source>
        <dbReference type="ARBA" id="ARBA00023288"/>
    </source>
</evidence>
<keyword evidence="4" id="KW-0564">Palmitate</keyword>
<evidence type="ECO:0000256" key="6">
    <source>
        <dbReference type="SAM" id="SignalP"/>
    </source>
</evidence>
<dbReference type="PANTHER" id="PTHR43649">
    <property type="entry name" value="ARABINOSE-BINDING PROTEIN-RELATED"/>
    <property type="match status" value="1"/>
</dbReference>
<dbReference type="PANTHER" id="PTHR43649:SF33">
    <property type="entry name" value="POLYGALACTURONAN_RHAMNOGALACTURONAN-BINDING PROTEIN YTCQ"/>
    <property type="match status" value="1"/>
</dbReference>
<name>A0A3N2C5F9_9MICO</name>
<feature type="chain" id="PRO_5018536275" evidence="6">
    <location>
        <begin position="27"/>
        <end position="450"/>
    </location>
</feature>
<gene>
    <name evidence="7" type="ORF">EDD42_2854</name>
</gene>
<evidence type="ECO:0000256" key="4">
    <source>
        <dbReference type="ARBA" id="ARBA00023139"/>
    </source>
</evidence>
<evidence type="ECO:0000256" key="2">
    <source>
        <dbReference type="ARBA" id="ARBA00022729"/>
    </source>
</evidence>
<feature type="signal peptide" evidence="6">
    <location>
        <begin position="1"/>
        <end position="26"/>
    </location>
</feature>
<keyword evidence="5" id="KW-0449">Lipoprotein</keyword>
<evidence type="ECO:0000256" key="3">
    <source>
        <dbReference type="ARBA" id="ARBA00023136"/>
    </source>
</evidence>
<evidence type="ECO:0000256" key="1">
    <source>
        <dbReference type="ARBA" id="ARBA00022475"/>
    </source>
</evidence>
<protein>
    <submittedName>
        <fullName evidence="7">Carbohydrate ABC transporter substrate-binding protein (CUT1 family)</fullName>
    </submittedName>
</protein>
<dbReference type="Gene3D" id="3.40.190.10">
    <property type="entry name" value="Periplasmic binding protein-like II"/>
    <property type="match status" value="1"/>
</dbReference>
<proteinExistence type="predicted"/>
<dbReference type="RefSeq" id="WP_085512622.1">
    <property type="nucleotide sequence ID" value="NZ_FXAP01000004.1"/>
</dbReference>
<dbReference type="InterPro" id="IPR006059">
    <property type="entry name" value="SBP"/>
</dbReference>
<sequence length="450" mass="47871">MKHHRTLSIAAAAATLAALSACTSDAGGERVGRCAIADEFAAGTPVDTTPSGEITFQTTALKASFSEYFTELIEEFEAAYPGTTVTWEDDPGDGSFATRLVADAQACSLADVVNMPLATAGGLREQGFLADLDAASPGIGDDFIPSLWDSLVLPGDDHHYMLPWYWGLIGLQTYNTELMQRAGLDPEQPPTTFEELFDAADQVAERSNGEFSAFSASLGLRLPLEWQLQEAEVIADDGSAFVFADDQAVQEWTERMTRLALAGGIPKDSIASDDEPTALFTQGAAVWGSPNASSLRYVQEGNPGVYEHVGVSSLLDRRGTAIAEVQTIGVPSTSTNPATAIAFARFLLAAEQQSRFISDPRIQNFPSTTESLDIPKLTDITGTAPIDEANRLAVDLADEAEIVTIVQWSDAVANAVNAELQLALTGKKPPREALQAAQDAANRVIGADAR</sequence>
<comment type="caution">
    <text evidence="7">The sequence shown here is derived from an EMBL/GenBank/DDBJ whole genome shotgun (WGS) entry which is preliminary data.</text>
</comment>
<organism evidence="7 8">
    <name type="scientific">Plantibacter flavus</name>
    <dbReference type="NCBI Taxonomy" id="150123"/>
    <lineage>
        <taxon>Bacteria</taxon>
        <taxon>Bacillati</taxon>
        <taxon>Actinomycetota</taxon>
        <taxon>Actinomycetes</taxon>
        <taxon>Micrococcales</taxon>
        <taxon>Microbacteriaceae</taxon>
        <taxon>Plantibacter</taxon>
    </lineage>
</organism>
<dbReference type="InterPro" id="IPR050490">
    <property type="entry name" value="Bact_solute-bd_prot1"/>
</dbReference>
<keyword evidence="2 6" id="KW-0732">Signal</keyword>
<evidence type="ECO:0000313" key="8">
    <source>
        <dbReference type="Proteomes" id="UP000266915"/>
    </source>
</evidence>
<keyword evidence="1" id="KW-1003">Cell membrane</keyword>
<dbReference type="PROSITE" id="PS51257">
    <property type="entry name" value="PROKAR_LIPOPROTEIN"/>
    <property type="match status" value="1"/>
</dbReference>
<dbReference type="AlphaFoldDB" id="A0A3N2C5F9"/>
<reference evidence="7 8" key="1">
    <citation type="submission" date="2018-11" db="EMBL/GenBank/DDBJ databases">
        <title>Sequencing the genomes of 1000 actinobacteria strains.</title>
        <authorList>
            <person name="Klenk H.-P."/>
        </authorList>
    </citation>
    <scope>NUCLEOTIDE SEQUENCE [LARGE SCALE GENOMIC DNA]</scope>
    <source>
        <strain evidence="7 8">DSM 14012</strain>
    </source>
</reference>
<dbReference type="Pfam" id="PF01547">
    <property type="entry name" value="SBP_bac_1"/>
    <property type="match status" value="1"/>
</dbReference>
<dbReference type="SUPFAM" id="SSF53850">
    <property type="entry name" value="Periplasmic binding protein-like II"/>
    <property type="match status" value="1"/>
</dbReference>
<keyword evidence="8" id="KW-1185">Reference proteome</keyword>
<accession>A0A3N2C5F9</accession>
<dbReference type="EMBL" id="RKHL01000001">
    <property type="protein sequence ID" value="ROR82758.1"/>
    <property type="molecule type" value="Genomic_DNA"/>
</dbReference>